<dbReference type="Gene3D" id="3.20.20.70">
    <property type="entry name" value="Aldolase class I"/>
    <property type="match status" value="1"/>
</dbReference>
<name>A0ABS4G7C6_9CLOT</name>
<dbReference type="Proteomes" id="UP001519271">
    <property type="component" value="Unassembled WGS sequence"/>
</dbReference>
<comment type="caution">
    <text evidence="2">The sequence shown here is derived from an EMBL/GenBank/DDBJ whole genome shotgun (WGS) entry which is preliminary data.</text>
</comment>
<gene>
    <name evidence="2" type="ORF">J2Z34_002982</name>
</gene>
<dbReference type="RefSeq" id="WP_209460643.1">
    <property type="nucleotide sequence ID" value="NZ_JAGGKC010000030.1"/>
</dbReference>
<dbReference type="Pfam" id="PF01116">
    <property type="entry name" value="F_bP_aldolase"/>
    <property type="match status" value="1"/>
</dbReference>
<evidence type="ECO:0000313" key="2">
    <source>
        <dbReference type="EMBL" id="MBP1920470.1"/>
    </source>
</evidence>
<dbReference type="CDD" id="cd00947">
    <property type="entry name" value="TBP_aldolase_IIB"/>
    <property type="match status" value="1"/>
</dbReference>
<accession>A0ABS4G7C6</accession>
<dbReference type="PANTHER" id="PTHR30304:SF0">
    <property type="entry name" value="D-TAGATOSE-1,6-BISPHOSPHATE ALDOLASE SUBUNIT GATY-RELATED"/>
    <property type="match status" value="1"/>
</dbReference>
<dbReference type="PANTHER" id="PTHR30304">
    <property type="entry name" value="D-TAGATOSE-1,6-BISPHOSPHATE ALDOLASE"/>
    <property type="match status" value="1"/>
</dbReference>
<evidence type="ECO:0000313" key="3">
    <source>
        <dbReference type="Proteomes" id="UP001519271"/>
    </source>
</evidence>
<organism evidence="2 3">
    <name type="scientific">Youngiibacter multivorans</name>
    <dbReference type="NCBI Taxonomy" id="937251"/>
    <lineage>
        <taxon>Bacteria</taxon>
        <taxon>Bacillati</taxon>
        <taxon>Bacillota</taxon>
        <taxon>Clostridia</taxon>
        <taxon>Eubacteriales</taxon>
        <taxon>Clostridiaceae</taxon>
        <taxon>Youngiibacter</taxon>
    </lineage>
</organism>
<dbReference type="NCBIfam" id="NF005943">
    <property type="entry name" value="PRK07998.1"/>
    <property type="match status" value="1"/>
</dbReference>
<comment type="cofactor">
    <cofactor evidence="1">
        <name>Zn(2+)</name>
        <dbReference type="ChEBI" id="CHEBI:29105"/>
    </cofactor>
</comment>
<dbReference type="PIRSF" id="PIRSF001359">
    <property type="entry name" value="F_bP_aldolase_II"/>
    <property type="match status" value="1"/>
</dbReference>
<keyword evidence="3" id="KW-1185">Reference proteome</keyword>
<dbReference type="InterPro" id="IPR000771">
    <property type="entry name" value="FBA_II"/>
</dbReference>
<dbReference type="InterPro" id="IPR050246">
    <property type="entry name" value="Class_II_FBP_aldolase"/>
</dbReference>
<proteinExistence type="predicted"/>
<reference evidence="2 3" key="1">
    <citation type="submission" date="2021-03" db="EMBL/GenBank/DDBJ databases">
        <title>Genomic Encyclopedia of Type Strains, Phase IV (KMG-IV): sequencing the most valuable type-strain genomes for metagenomic binning, comparative biology and taxonomic classification.</title>
        <authorList>
            <person name="Goeker M."/>
        </authorList>
    </citation>
    <scope>NUCLEOTIDE SEQUENCE [LARGE SCALE GENOMIC DNA]</scope>
    <source>
        <strain evidence="2 3">DSM 6139</strain>
    </source>
</reference>
<sequence>MKLVNGFDLMEFATKNGYILPAFNTTNLEMTYAIAEGLSDAGLPGYIQISSNNLRLSNPKIITEIARDAVRNLDVPIGLHLDHGKSFKDVKDCVDAGFTSIMIDASHLSFEENINEVRKTVEYCHFYGIPVEAELGALRGKEEDIVNESDSKTDPDMVNEFVTRSGCDLLAISVGNVHGLDITPVIDLPLLEKISKISPVPLVLHGGSGIPFETIRNAKKFNLIKINYGSDLRKEFIRTFGEAYELDHNAHDVIHLSMDSKANVRNKARELVTMINS</sequence>
<dbReference type="EMBL" id="JAGGKC010000030">
    <property type="protein sequence ID" value="MBP1920470.1"/>
    <property type="molecule type" value="Genomic_DNA"/>
</dbReference>
<dbReference type="InterPro" id="IPR013785">
    <property type="entry name" value="Aldolase_TIM"/>
</dbReference>
<evidence type="ECO:0000256" key="1">
    <source>
        <dbReference type="ARBA" id="ARBA00001947"/>
    </source>
</evidence>
<dbReference type="SUPFAM" id="SSF51569">
    <property type="entry name" value="Aldolase"/>
    <property type="match status" value="1"/>
</dbReference>
<protein>
    <submittedName>
        <fullName evidence="2">Ketose-bisphosphate aldolase</fullName>
    </submittedName>
</protein>